<evidence type="ECO:0000256" key="10">
    <source>
        <dbReference type="ARBA" id="ARBA00023004"/>
    </source>
</evidence>
<evidence type="ECO:0000256" key="12">
    <source>
        <dbReference type="ARBA" id="ARBA00023136"/>
    </source>
</evidence>
<keyword evidence="5 13" id="KW-0349">Heme</keyword>
<dbReference type="PANTHER" id="PTHR24292:SF102">
    <property type="entry name" value="CYTOCHROME P450 FAMILY-RELATED"/>
    <property type="match status" value="1"/>
</dbReference>
<dbReference type="Gene3D" id="1.10.630.10">
    <property type="entry name" value="Cytochrome P450"/>
    <property type="match status" value="1"/>
</dbReference>
<dbReference type="InterPro" id="IPR017972">
    <property type="entry name" value="Cyt_P450_CS"/>
</dbReference>
<evidence type="ECO:0000256" key="11">
    <source>
        <dbReference type="ARBA" id="ARBA00023033"/>
    </source>
</evidence>
<feature type="signal peptide" evidence="16">
    <location>
        <begin position="1"/>
        <end position="19"/>
    </location>
</feature>
<keyword evidence="15" id="KW-1133">Transmembrane helix</keyword>
<evidence type="ECO:0000256" key="7">
    <source>
        <dbReference type="ARBA" id="ARBA00022824"/>
    </source>
</evidence>
<dbReference type="PROSITE" id="PS00086">
    <property type="entry name" value="CYTOCHROME_P450"/>
    <property type="match status" value="1"/>
</dbReference>
<dbReference type="EMBL" id="GHJT01004531">
    <property type="protein sequence ID" value="MOY38502.1"/>
    <property type="molecule type" value="Transcribed_RNA"/>
</dbReference>
<feature type="binding site" description="axial binding residue" evidence="13">
    <location>
        <position position="478"/>
    </location>
    <ligand>
        <name>heme</name>
        <dbReference type="ChEBI" id="CHEBI:30413"/>
    </ligand>
    <ligandPart>
        <name>Fe</name>
        <dbReference type="ChEBI" id="CHEBI:18248"/>
    </ligandPart>
</feature>
<evidence type="ECO:0000256" key="5">
    <source>
        <dbReference type="ARBA" id="ARBA00022617"/>
    </source>
</evidence>
<evidence type="ECO:0000256" key="13">
    <source>
        <dbReference type="PIRSR" id="PIRSR602401-1"/>
    </source>
</evidence>
<comment type="similarity">
    <text evidence="4 14">Belongs to the cytochrome P450 family.</text>
</comment>
<dbReference type="PRINTS" id="PR00385">
    <property type="entry name" value="P450"/>
</dbReference>
<dbReference type="VEuPathDB" id="VectorBase:ISCW006560"/>
<keyword evidence="6 13" id="KW-0479">Metal-binding</keyword>
<keyword evidence="15" id="KW-0812">Transmembrane</keyword>
<keyword evidence="10 13" id="KW-0408">Iron</keyword>
<keyword evidence="16" id="KW-0732">Signal</keyword>
<feature type="chain" id="PRO_5020040795" evidence="16">
    <location>
        <begin position="20"/>
        <end position="534"/>
    </location>
</feature>
<comment type="cofactor">
    <cofactor evidence="1 13">
        <name>heme</name>
        <dbReference type="ChEBI" id="CHEBI:30413"/>
    </cofactor>
</comment>
<sequence>MWELVFACIVLFLVRWIMQRRQHFSYFKSLGIPGPQPSIFLGNMMELYKKTPTVAYREWINRYGKVVGYFNGYRPILLVADLEVLKMVQIKDFQDFLDRALLFQTKRPSSPHNKSLIQLMGARWKEVRSVLTPSYTSTKLKMMSGSVISTVEELVGRVGQMAQKDEDFEIGPMYQALTLDVICRSALGINYDLQQNPKHPFLLSSCMLFGSTFSFIAVLLASFPGLEGPLRVLNGWRLRRMNNGVHPFLDVQEKCKSIVTQRQKVNVELPLQKDLLQLMIEAKQSRVDVGSVTSDQLTAADENEHELKTHIQGSNGLTYSSKTVLDDDDITQNAFLVLIAGFETTSNSMTLITHMLVNYPEVQEKIRRELLSVLEEDEEITYGTIQKLPYLHCVVCETMRMYPPIFGFVTREAAVDKQYGELKIPAGTAVMSAVDYIHHDQDNWENPYTFDPDRFLPGNKHKFNPLAWQPFGAGPRNCIGMRFAQMEIRFTFAHILRKYRLVPTENTEKDPPKIDMNPLVLRIKNGVNVKAVPL</sequence>
<proteinExistence type="inferred from homology"/>
<dbReference type="PRINTS" id="PR00463">
    <property type="entry name" value="EP450I"/>
</dbReference>
<comment type="subcellular location">
    <subcellularLocation>
        <location evidence="3">Endoplasmic reticulum membrane</location>
        <topology evidence="3">Peripheral membrane protein</topology>
    </subcellularLocation>
    <subcellularLocation>
        <location evidence="2">Microsome membrane</location>
        <topology evidence="2">Peripheral membrane protein</topology>
    </subcellularLocation>
</comment>
<evidence type="ECO:0000256" key="8">
    <source>
        <dbReference type="ARBA" id="ARBA00022848"/>
    </source>
</evidence>
<reference evidence="17" key="1">
    <citation type="submission" date="2019-04" db="EMBL/GenBank/DDBJ databases">
        <title>An insight into the mialome of Ixodes scapularis.</title>
        <authorList>
            <person name="Ribeiro J.M."/>
            <person name="Mather T.N."/>
            <person name="Karim S."/>
        </authorList>
    </citation>
    <scope>NUCLEOTIDE SEQUENCE</scope>
</reference>
<dbReference type="InterPro" id="IPR002401">
    <property type="entry name" value="Cyt_P450_E_grp-I"/>
</dbReference>
<dbReference type="SUPFAM" id="SSF48264">
    <property type="entry name" value="Cytochrome P450"/>
    <property type="match status" value="1"/>
</dbReference>
<keyword evidence="7" id="KW-0256">Endoplasmic reticulum</keyword>
<dbReference type="GO" id="GO:0005789">
    <property type="term" value="C:endoplasmic reticulum membrane"/>
    <property type="evidence" value="ECO:0007669"/>
    <property type="project" value="UniProtKB-SubCell"/>
</dbReference>
<keyword evidence="9 14" id="KW-0560">Oxidoreductase</keyword>
<name>A0A4D5RMT3_IXOSC</name>
<evidence type="ECO:0000256" key="16">
    <source>
        <dbReference type="SAM" id="SignalP"/>
    </source>
</evidence>
<dbReference type="OrthoDB" id="8251073at2759"/>
<accession>A0A4D5RMT3</accession>
<evidence type="ECO:0000313" key="17">
    <source>
        <dbReference type="EMBL" id="MOY38502.1"/>
    </source>
</evidence>
<dbReference type="Pfam" id="PF00067">
    <property type="entry name" value="p450"/>
    <property type="match status" value="1"/>
</dbReference>
<dbReference type="CDD" id="cd11055">
    <property type="entry name" value="CYP3A-like"/>
    <property type="match status" value="1"/>
</dbReference>
<evidence type="ECO:0000256" key="1">
    <source>
        <dbReference type="ARBA" id="ARBA00001971"/>
    </source>
</evidence>
<evidence type="ECO:0000256" key="15">
    <source>
        <dbReference type="SAM" id="Phobius"/>
    </source>
</evidence>
<dbReference type="GO" id="GO:0004497">
    <property type="term" value="F:monooxygenase activity"/>
    <property type="evidence" value="ECO:0007669"/>
    <property type="project" value="UniProtKB-KW"/>
</dbReference>
<keyword evidence="11 14" id="KW-0503">Monooxygenase</keyword>
<dbReference type="GO" id="GO:0016705">
    <property type="term" value="F:oxidoreductase activity, acting on paired donors, with incorporation or reduction of molecular oxygen"/>
    <property type="evidence" value="ECO:0007669"/>
    <property type="project" value="InterPro"/>
</dbReference>
<evidence type="ECO:0000256" key="9">
    <source>
        <dbReference type="ARBA" id="ARBA00023002"/>
    </source>
</evidence>
<evidence type="ECO:0000256" key="2">
    <source>
        <dbReference type="ARBA" id="ARBA00004174"/>
    </source>
</evidence>
<evidence type="ECO:0000256" key="3">
    <source>
        <dbReference type="ARBA" id="ARBA00004406"/>
    </source>
</evidence>
<evidence type="ECO:0000256" key="14">
    <source>
        <dbReference type="RuleBase" id="RU000461"/>
    </source>
</evidence>
<protein>
    <submittedName>
        <fullName evidence="17">Putative cytochrome</fullName>
    </submittedName>
</protein>
<evidence type="ECO:0000256" key="6">
    <source>
        <dbReference type="ARBA" id="ARBA00022723"/>
    </source>
</evidence>
<keyword evidence="12 15" id="KW-0472">Membrane</keyword>
<dbReference type="InterPro" id="IPR001128">
    <property type="entry name" value="Cyt_P450"/>
</dbReference>
<dbReference type="GO" id="GO:0005506">
    <property type="term" value="F:iron ion binding"/>
    <property type="evidence" value="ECO:0007669"/>
    <property type="project" value="InterPro"/>
</dbReference>
<dbReference type="VEuPathDB" id="VectorBase:ISCP_037501"/>
<dbReference type="PANTHER" id="PTHR24292">
    <property type="entry name" value="CYTOCHROME P450"/>
    <property type="match status" value="1"/>
</dbReference>
<dbReference type="AlphaFoldDB" id="A0A4D5RMT3"/>
<organism evidence="17">
    <name type="scientific">Ixodes scapularis</name>
    <name type="common">Black-legged tick</name>
    <name type="synonym">Deer tick</name>
    <dbReference type="NCBI Taxonomy" id="6945"/>
    <lineage>
        <taxon>Eukaryota</taxon>
        <taxon>Metazoa</taxon>
        <taxon>Ecdysozoa</taxon>
        <taxon>Arthropoda</taxon>
        <taxon>Chelicerata</taxon>
        <taxon>Arachnida</taxon>
        <taxon>Acari</taxon>
        <taxon>Parasitiformes</taxon>
        <taxon>Ixodida</taxon>
        <taxon>Ixodoidea</taxon>
        <taxon>Ixodidae</taxon>
        <taxon>Ixodinae</taxon>
        <taxon>Ixodes</taxon>
    </lineage>
</organism>
<evidence type="ECO:0000256" key="4">
    <source>
        <dbReference type="ARBA" id="ARBA00010617"/>
    </source>
</evidence>
<keyword evidence="8" id="KW-0492">Microsome</keyword>
<dbReference type="InterPro" id="IPR036396">
    <property type="entry name" value="Cyt_P450_sf"/>
</dbReference>
<dbReference type="GO" id="GO:0020037">
    <property type="term" value="F:heme binding"/>
    <property type="evidence" value="ECO:0007669"/>
    <property type="project" value="InterPro"/>
</dbReference>
<feature type="transmembrane region" description="Helical" evidence="15">
    <location>
        <begin position="201"/>
        <end position="223"/>
    </location>
</feature>
<dbReference type="VEuPathDB" id="VectorBase:ISCI006560"/>
<dbReference type="InterPro" id="IPR050476">
    <property type="entry name" value="Insect_CytP450_Detox"/>
</dbReference>